<dbReference type="Proteomes" id="UP000288805">
    <property type="component" value="Unassembled WGS sequence"/>
</dbReference>
<proteinExistence type="predicted"/>
<reference evidence="1 2" key="1">
    <citation type="journal article" date="2018" name="PLoS Genet.">
        <title>Population sequencing reveals clonal diversity and ancestral inbreeding in the grapevine cultivar Chardonnay.</title>
        <authorList>
            <person name="Roach M.J."/>
            <person name="Johnson D.L."/>
            <person name="Bohlmann J."/>
            <person name="van Vuuren H.J."/>
            <person name="Jones S.J."/>
            <person name="Pretorius I.S."/>
            <person name="Schmidt S.A."/>
            <person name="Borneman A.R."/>
        </authorList>
    </citation>
    <scope>NUCLEOTIDE SEQUENCE [LARGE SCALE GENOMIC DNA]</scope>
    <source>
        <strain evidence="2">cv. Chardonnay</strain>
        <tissue evidence="1">Leaf</tissue>
    </source>
</reference>
<sequence length="53" mass="5873">MRACDVCWVESSLVAGIIEKGSGLLIGRRGEGNRDWNADRMRLEDSFSAPFVT</sequence>
<organism evidence="1 2">
    <name type="scientific">Vitis vinifera</name>
    <name type="common">Grape</name>
    <dbReference type="NCBI Taxonomy" id="29760"/>
    <lineage>
        <taxon>Eukaryota</taxon>
        <taxon>Viridiplantae</taxon>
        <taxon>Streptophyta</taxon>
        <taxon>Embryophyta</taxon>
        <taxon>Tracheophyta</taxon>
        <taxon>Spermatophyta</taxon>
        <taxon>Magnoliopsida</taxon>
        <taxon>eudicotyledons</taxon>
        <taxon>Gunneridae</taxon>
        <taxon>Pentapetalae</taxon>
        <taxon>rosids</taxon>
        <taxon>Vitales</taxon>
        <taxon>Vitaceae</taxon>
        <taxon>Viteae</taxon>
        <taxon>Vitis</taxon>
    </lineage>
</organism>
<gene>
    <name evidence="1" type="ORF">CK203_002281</name>
</gene>
<evidence type="ECO:0000313" key="1">
    <source>
        <dbReference type="EMBL" id="RVX21244.1"/>
    </source>
</evidence>
<name>A0A438KJ38_VITVI</name>
<protein>
    <submittedName>
        <fullName evidence="1">Uncharacterized protein</fullName>
    </submittedName>
</protein>
<accession>A0A438KJ38</accession>
<dbReference type="EMBL" id="QGNW01000005">
    <property type="protein sequence ID" value="RVX21244.1"/>
    <property type="molecule type" value="Genomic_DNA"/>
</dbReference>
<dbReference type="AlphaFoldDB" id="A0A438KJ38"/>
<evidence type="ECO:0000313" key="2">
    <source>
        <dbReference type="Proteomes" id="UP000288805"/>
    </source>
</evidence>
<comment type="caution">
    <text evidence="1">The sequence shown here is derived from an EMBL/GenBank/DDBJ whole genome shotgun (WGS) entry which is preliminary data.</text>
</comment>